<dbReference type="SUPFAM" id="SSF52540">
    <property type="entry name" value="P-loop containing nucleoside triphosphate hydrolases"/>
    <property type="match status" value="1"/>
</dbReference>
<dbReference type="Pfam" id="PF00004">
    <property type="entry name" value="AAA"/>
    <property type="match status" value="1"/>
</dbReference>
<organism evidence="3 4">
    <name type="scientific">Rhodosorus marinus</name>
    <dbReference type="NCBI Taxonomy" id="101924"/>
    <lineage>
        <taxon>Eukaryota</taxon>
        <taxon>Rhodophyta</taxon>
        <taxon>Stylonematophyceae</taxon>
        <taxon>Stylonematales</taxon>
        <taxon>Stylonemataceae</taxon>
        <taxon>Rhodosorus</taxon>
    </lineage>
</organism>
<dbReference type="Gene3D" id="3.40.50.300">
    <property type="entry name" value="P-loop containing nucleotide triphosphate hydrolases"/>
    <property type="match status" value="1"/>
</dbReference>
<evidence type="ECO:0000256" key="1">
    <source>
        <dbReference type="SAM" id="MobiDB-lite"/>
    </source>
</evidence>
<dbReference type="GO" id="GO:0005524">
    <property type="term" value="F:ATP binding"/>
    <property type="evidence" value="ECO:0007669"/>
    <property type="project" value="InterPro"/>
</dbReference>
<reference evidence="3 4" key="1">
    <citation type="journal article" date="2023" name="Nat. Commun.">
        <title>Origin of minicircular mitochondrial genomes in red algae.</title>
        <authorList>
            <person name="Lee Y."/>
            <person name="Cho C.H."/>
            <person name="Lee Y.M."/>
            <person name="Park S.I."/>
            <person name="Yang J.H."/>
            <person name="West J.A."/>
            <person name="Bhattacharya D."/>
            <person name="Yoon H.S."/>
        </authorList>
    </citation>
    <scope>NUCLEOTIDE SEQUENCE [LARGE SCALE GENOMIC DNA]</scope>
    <source>
        <strain evidence="3 4">CCMP1338</strain>
        <tissue evidence="3">Whole cell</tissue>
    </source>
</reference>
<dbReference type="InterPro" id="IPR050747">
    <property type="entry name" value="Mitochondrial_chaperone_BCS1"/>
</dbReference>
<dbReference type="InterPro" id="IPR003959">
    <property type="entry name" value="ATPase_AAA_core"/>
</dbReference>
<evidence type="ECO:0000259" key="2">
    <source>
        <dbReference type="Pfam" id="PF00004"/>
    </source>
</evidence>
<evidence type="ECO:0000313" key="4">
    <source>
        <dbReference type="Proteomes" id="UP001157974"/>
    </source>
</evidence>
<gene>
    <name evidence="3" type="ORF">NDN08_000644</name>
</gene>
<evidence type="ECO:0000313" key="3">
    <source>
        <dbReference type="EMBL" id="KAJ8904117.1"/>
    </source>
</evidence>
<feature type="compositionally biased region" description="Acidic residues" evidence="1">
    <location>
        <begin position="107"/>
        <end position="117"/>
    </location>
</feature>
<dbReference type="Proteomes" id="UP001157974">
    <property type="component" value="Unassembled WGS sequence"/>
</dbReference>
<comment type="caution">
    <text evidence="3">The sequence shown here is derived from an EMBL/GenBank/DDBJ whole genome shotgun (WGS) entry which is preliminary data.</text>
</comment>
<dbReference type="EMBL" id="JAMWBK010000006">
    <property type="protein sequence ID" value="KAJ8904117.1"/>
    <property type="molecule type" value="Genomic_DNA"/>
</dbReference>
<dbReference type="AlphaFoldDB" id="A0AAV8USQ2"/>
<dbReference type="PANTHER" id="PTHR23070">
    <property type="entry name" value="BCS1 AAA-TYPE ATPASE"/>
    <property type="match status" value="1"/>
</dbReference>
<protein>
    <recommendedName>
        <fullName evidence="2">ATPase AAA-type core domain-containing protein</fullName>
    </recommendedName>
</protein>
<accession>A0AAV8USQ2</accession>
<feature type="region of interest" description="Disordered" evidence="1">
    <location>
        <begin position="77"/>
        <end position="117"/>
    </location>
</feature>
<proteinExistence type="predicted"/>
<sequence length="117" mass="12567">MLAGTTAQKLVDDVTEFSSSAKCYVDRGIPFRRGYLLHGPPGYGKTSFIMALAGHLEYNVCILNAFHGISGSGPDEIPKMMEGIDDIENVDEGASSTEQQDGAATEEQGEVDEHDTL</sequence>
<keyword evidence="4" id="KW-1185">Reference proteome</keyword>
<name>A0AAV8USQ2_9RHOD</name>
<feature type="domain" description="ATPase AAA-type core" evidence="2">
    <location>
        <begin position="35"/>
        <end position="83"/>
    </location>
</feature>
<dbReference type="GO" id="GO:0016887">
    <property type="term" value="F:ATP hydrolysis activity"/>
    <property type="evidence" value="ECO:0007669"/>
    <property type="project" value="InterPro"/>
</dbReference>
<dbReference type="InterPro" id="IPR027417">
    <property type="entry name" value="P-loop_NTPase"/>
</dbReference>